<accession>A0A835VVM7</accession>
<dbReference type="Proteomes" id="UP000650467">
    <property type="component" value="Unassembled WGS sequence"/>
</dbReference>
<feature type="compositionally biased region" description="Basic residues" evidence="1">
    <location>
        <begin position="1"/>
        <end position="11"/>
    </location>
</feature>
<dbReference type="AlphaFoldDB" id="A0A835VVM7"/>
<dbReference type="EMBL" id="JAEHOC010000045">
    <property type="protein sequence ID" value="KAG2426821.1"/>
    <property type="molecule type" value="Genomic_DNA"/>
</dbReference>
<dbReference type="OrthoDB" id="540014at2759"/>
<evidence type="ECO:0000313" key="3">
    <source>
        <dbReference type="Proteomes" id="UP000650467"/>
    </source>
</evidence>
<feature type="region of interest" description="Disordered" evidence="1">
    <location>
        <begin position="1"/>
        <end position="41"/>
    </location>
</feature>
<gene>
    <name evidence="2" type="ORF">HXX76_012873</name>
</gene>
<comment type="caution">
    <text evidence="2">The sequence shown here is derived from an EMBL/GenBank/DDBJ whole genome shotgun (WGS) entry which is preliminary data.</text>
</comment>
<evidence type="ECO:0000313" key="2">
    <source>
        <dbReference type="EMBL" id="KAG2426821.1"/>
    </source>
</evidence>
<reference evidence="2" key="1">
    <citation type="journal article" date="2020" name="bioRxiv">
        <title>Comparative genomics of Chlamydomonas.</title>
        <authorList>
            <person name="Craig R.J."/>
            <person name="Hasan A.R."/>
            <person name="Ness R.W."/>
            <person name="Keightley P.D."/>
        </authorList>
    </citation>
    <scope>NUCLEOTIDE SEQUENCE</scope>
    <source>
        <strain evidence="2">SAG 7.73</strain>
    </source>
</reference>
<organism evidence="2 3">
    <name type="scientific">Chlamydomonas incerta</name>
    <dbReference type="NCBI Taxonomy" id="51695"/>
    <lineage>
        <taxon>Eukaryota</taxon>
        <taxon>Viridiplantae</taxon>
        <taxon>Chlorophyta</taxon>
        <taxon>core chlorophytes</taxon>
        <taxon>Chlorophyceae</taxon>
        <taxon>CS clade</taxon>
        <taxon>Chlamydomonadales</taxon>
        <taxon>Chlamydomonadaceae</taxon>
        <taxon>Chlamydomonas</taxon>
    </lineage>
</organism>
<feature type="compositionally biased region" description="Basic and acidic residues" evidence="1">
    <location>
        <begin position="12"/>
        <end position="29"/>
    </location>
</feature>
<sequence>MAKFRYARHLRERAESSVAERRSLRDSRKAAPPPRKQPAPKEVPACMYFANVNGYPGQGPFKEAQTCIPNVDSLALLANTVGKTGSVSARAQILDASMSVACFSYEATPEGRAKCRADRKNRCLVYAGQCGNVVYDYVIYNEAACKGAPYTEFKRCATLFKDECTGNCEWNIRWVYDSAEVQAAQEASDNEQNSGETVYGACMDKSVNAAVIDNYGQDISKQVLNYTKLDQWQAENANAVGDCPYGKQVKESKDYEAMCRSTGTVPVEPFPVFPNGVALVANGQYDIASALKCQESGCYLSAYSAPYLTALSKGHNMTDDVVLCRDNPATKLAMFLNRDTDGPAYVALTECSRPENKRNKEGCEGVKIKI</sequence>
<name>A0A835VVM7_CHLIN</name>
<keyword evidence="3" id="KW-1185">Reference proteome</keyword>
<proteinExistence type="predicted"/>
<evidence type="ECO:0000256" key="1">
    <source>
        <dbReference type="SAM" id="MobiDB-lite"/>
    </source>
</evidence>
<protein>
    <submittedName>
        <fullName evidence="2">Uncharacterized protein</fullName>
    </submittedName>
</protein>